<comment type="similarity">
    <text evidence="2">Belongs to the EamA transporter family.</text>
</comment>
<feature type="transmembrane region" description="Helical" evidence="7">
    <location>
        <begin position="166"/>
        <end position="185"/>
    </location>
</feature>
<dbReference type="InterPro" id="IPR050638">
    <property type="entry name" value="AA-Vitamin_Transporters"/>
</dbReference>
<keyword evidence="6 7" id="KW-0472">Membrane</keyword>
<dbReference type="InterPro" id="IPR037185">
    <property type="entry name" value="EmrE-like"/>
</dbReference>
<feature type="domain" description="EamA" evidence="8">
    <location>
        <begin position="24"/>
        <end position="153"/>
    </location>
</feature>
<evidence type="ECO:0000256" key="5">
    <source>
        <dbReference type="ARBA" id="ARBA00022989"/>
    </source>
</evidence>
<feature type="transmembrane region" description="Helical" evidence="7">
    <location>
        <begin position="197"/>
        <end position="215"/>
    </location>
</feature>
<dbReference type="PANTHER" id="PTHR32322:SF18">
    <property type="entry name" value="S-ADENOSYLMETHIONINE_S-ADENOSYLHOMOCYSTEINE TRANSPORTER"/>
    <property type="match status" value="1"/>
</dbReference>
<evidence type="ECO:0000256" key="3">
    <source>
        <dbReference type="ARBA" id="ARBA00022475"/>
    </source>
</evidence>
<feature type="domain" description="EamA" evidence="8">
    <location>
        <begin position="166"/>
        <end position="297"/>
    </location>
</feature>
<feature type="transmembrane region" description="Helical" evidence="7">
    <location>
        <begin position="257"/>
        <end position="276"/>
    </location>
</feature>
<name>A0A6M8BKN9_9CYAN</name>
<organism evidence="9 10">
    <name type="scientific">Thermoleptolyngbya sichuanensis A183</name>
    <dbReference type="NCBI Taxonomy" id="2737172"/>
    <lineage>
        <taxon>Bacteria</taxon>
        <taxon>Bacillati</taxon>
        <taxon>Cyanobacteriota</taxon>
        <taxon>Cyanophyceae</taxon>
        <taxon>Oculatellales</taxon>
        <taxon>Oculatellaceae</taxon>
        <taxon>Thermoleptolyngbya</taxon>
        <taxon>Thermoleptolyngbya sichuanensis</taxon>
    </lineage>
</organism>
<gene>
    <name evidence="9" type="ORF">HPC62_16640</name>
</gene>
<dbReference type="Proteomes" id="UP000505210">
    <property type="component" value="Chromosome"/>
</dbReference>
<dbReference type="PANTHER" id="PTHR32322">
    <property type="entry name" value="INNER MEMBRANE TRANSPORTER"/>
    <property type="match status" value="1"/>
</dbReference>
<sequence length="317" mass="33988">MPKSLSKSSPTSSQNPSQNHRAAFLSLLVLTMIWGYNWVVMKIGIAYASALDFAAMRLVLGALSLFLALIALRKPLRPKAVPGTILLGLMQNTATVGLITWALVNGGAGKTAVLNYTMPFWLLLFSWIFLKETLRRSQWLSVGMAVTGLLLVLMPLDLSSGLGSKIIAVGAGICWAISAVLARVLQRDQQLDLLSMSAWQMLFGSIPLAIAAWMLPTQPIVWSPTFIAALLYNAVPAAAIAWLLWFYALNNLPVGTAGLSTLAAPVIGVLAAWLQLGERPSGVEGLGMVLILVALTINAVQTIQTERQAKNQAKLSA</sequence>
<keyword evidence="5 7" id="KW-1133">Transmembrane helix</keyword>
<evidence type="ECO:0000256" key="2">
    <source>
        <dbReference type="ARBA" id="ARBA00007362"/>
    </source>
</evidence>
<dbReference type="GO" id="GO:0005886">
    <property type="term" value="C:plasma membrane"/>
    <property type="evidence" value="ECO:0007669"/>
    <property type="project" value="UniProtKB-SubCell"/>
</dbReference>
<dbReference type="RefSeq" id="WP_172357502.1">
    <property type="nucleotide sequence ID" value="NZ_CP053661.1"/>
</dbReference>
<dbReference type="Pfam" id="PF00892">
    <property type="entry name" value="EamA"/>
    <property type="match status" value="2"/>
</dbReference>
<reference evidence="9 10" key="1">
    <citation type="submission" date="2020-05" db="EMBL/GenBank/DDBJ databases">
        <title>Complete genome sequence of of a novel Thermoleptolyngbya strain isolated from hot springs of Ganzi, Sichuan China.</title>
        <authorList>
            <person name="Tang J."/>
            <person name="Daroch M."/>
            <person name="Li L."/>
            <person name="Waleron K."/>
            <person name="Waleron M."/>
            <person name="Waleron M."/>
        </authorList>
    </citation>
    <scope>NUCLEOTIDE SEQUENCE [LARGE SCALE GENOMIC DNA]</scope>
    <source>
        <strain evidence="9 10">PKUAC-SCTA183</strain>
    </source>
</reference>
<evidence type="ECO:0000313" key="9">
    <source>
        <dbReference type="EMBL" id="QKD83613.1"/>
    </source>
</evidence>
<evidence type="ECO:0000256" key="7">
    <source>
        <dbReference type="SAM" id="Phobius"/>
    </source>
</evidence>
<evidence type="ECO:0000313" key="10">
    <source>
        <dbReference type="Proteomes" id="UP000505210"/>
    </source>
</evidence>
<proteinExistence type="inferred from homology"/>
<feature type="transmembrane region" description="Helical" evidence="7">
    <location>
        <begin position="45"/>
        <end position="72"/>
    </location>
</feature>
<dbReference type="InterPro" id="IPR000620">
    <property type="entry name" value="EamA_dom"/>
</dbReference>
<dbReference type="AlphaFoldDB" id="A0A6M8BKN9"/>
<feature type="transmembrane region" description="Helical" evidence="7">
    <location>
        <begin position="137"/>
        <end position="154"/>
    </location>
</feature>
<feature type="transmembrane region" description="Helical" evidence="7">
    <location>
        <begin position="110"/>
        <end position="130"/>
    </location>
</feature>
<keyword evidence="4 7" id="KW-0812">Transmembrane</keyword>
<feature type="transmembrane region" description="Helical" evidence="7">
    <location>
        <begin position="282"/>
        <end position="300"/>
    </location>
</feature>
<keyword evidence="10" id="KW-1185">Reference proteome</keyword>
<dbReference type="EMBL" id="CP053661">
    <property type="protein sequence ID" value="QKD83613.1"/>
    <property type="molecule type" value="Genomic_DNA"/>
</dbReference>
<feature type="transmembrane region" description="Helical" evidence="7">
    <location>
        <begin position="221"/>
        <end position="245"/>
    </location>
</feature>
<keyword evidence="3" id="KW-1003">Cell membrane</keyword>
<dbReference type="KEGG" id="theu:HPC62_16640"/>
<evidence type="ECO:0000256" key="6">
    <source>
        <dbReference type="ARBA" id="ARBA00023136"/>
    </source>
</evidence>
<accession>A0A6M8BKN9</accession>
<evidence type="ECO:0000256" key="1">
    <source>
        <dbReference type="ARBA" id="ARBA00004651"/>
    </source>
</evidence>
<feature type="transmembrane region" description="Helical" evidence="7">
    <location>
        <begin position="84"/>
        <end position="104"/>
    </location>
</feature>
<comment type="subcellular location">
    <subcellularLocation>
        <location evidence="1">Cell membrane</location>
        <topology evidence="1">Multi-pass membrane protein</topology>
    </subcellularLocation>
</comment>
<protein>
    <submittedName>
        <fullName evidence="9">EamA family transporter</fullName>
    </submittedName>
</protein>
<feature type="transmembrane region" description="Helical" evidence="7">
    <location>
        <begin position="21"/>
        <end position="39"/>
    </location>
</feature>
<evidence type="ECO:0000256" key="4">
    <source>
        <dbReference type="ARBA" id="ARBA00022692"/>
    </source>
</evidence>
<dbReference type="SUPFAM" id="SSF103481">
    <property type="entry name" value="Multidrug resistance efflux transporter EmrE"/>
    <property type="match status" value="2"/>
</dbReference>
<evidence type="ECO:0000259" key="8">
    <source>
        <dbReference type="Pfam" id="PF00892"/>
    </source>
</evidence>